<feature type="region of interest" description="Disordered" evidence="1">
    <location>
        <begin position="1"/>
        <end position="46"/>
    </location>
</feature>
<dbReference type="AlphaFoldDB" id="A0A939KN73"/>
<evidence type="ECO:0000313" key="2">
    <source>
        <dbReference type="EMBL" id="MBO1326063.1"/>
    </source>
</evidence>
<organism evidence="2 3">
    <name type="scientific">Acetobacter garciniae</name>
    <dbReference type="NCBI Taxonomy" id="2817435"/>
    <lineage>
        <taxon>Bacteria</taxon>
        <taxon>Pseudomonadati</taxon>
        <taxon>Pseudomonadota</taxon>
        <taxon>Alphaproteobacteria</taxon>
        <taxon>Acetobacterales</taxon>
        <taxon>Acetobacteraceae</taxon>
        <taxon>Acetobacter</taxon>
    </lineage>
</organism>
<dbReference type="Proteomes" id="UP000664073">
    <property type="component" value="Unassembled WGS sequence"/>
</dbReference>
<evidence type="ECO:0000256" key="1">
    <source>
        <dbReference type="SAM" id="MobiDB-lite"/>
    </source>
</evidence>
<comment type="caution">
    <text evidence="2">The sequence shown here is derived from an EMBL/GenBank/DDBJ whole genome shotgun (WGS) entry which is preliminary data.</text>
</comment>
<accession>A0A939KN73</accession>
<reference evidence="2" key="1">
    <citation type="submission" date="2021-03" db="EMBL/GenBank/DDBJ databases">
        <title>The complete genome sequence of Acetobacter sp. TBRC 12339.</title>
        <authorList>
            <person name="Charoenyingcharoen P."/>
            <person name="Yukphan P."/>
        </authorList>
    </citation>
    <scope>NUCLEOTIDE SEQUENCE</scope>
    <source>
        <strain evidence="2">TBRC 12339</strain>
    </source>
</reference>
<sequence>MTGMFPKKMRHGARTSSGSLPGQGGGQATAHPVRAEATGPSAGLPQPGPMLARYLATYRPGGFPPPAALLVEARSLLPRIEQALAPLDPALLQASLRDFAEILNAGVANPLPGVGLDLRCQALAVVCADLPAMVWTGAVMHDALCQFRFFPSAAEVRAFLHARCAPLYGMAACLRLMLAQAERHTTRQPAQF</sequence>
<keyword evidence="3" id="KW-1185">Reference proteome</keyword>
<gene>
    <name evidence="2" type="ORF">J2D77_12965</name>
</gene>
<evidence type="ECO:0000313" key="3">
    <source>
        <dbReference type="Proteomes" id="UP000664073"/>
    </source>
</evidence>
<protein>
    <submittedName>
        <fullName evidence="2">Uncharacterized protein</fullName>
    </submittedName>
</protein>
<dbReference type="EMBL" id="JAFVMH010000007">
    <property type="protein sequence ID" value="MBO1326063.1"/>
    <property type="molecule type" value="Genomic_DNA"/>
</dbReference>
<proteinExistence type="predicted"/>
<name>A0A939KN73_9PROT</name>
<dbReference type="RefSeq" id="WP_207846752.1">
    <property type="nucleotide sequence ID" value="NZ_JAFVMH010000007.1"/>
</dbReference>